<dbReference type="EMBL" id="LDAU01000044">
    <property type="protein sequence ID" value="KRX09685.1"/>
    <property type="molecule type" value="Genomic_DNA"/>
</dbReference>
<sequence length="291" mass="32718">MNTQKLLKLQNFSFKLNLQNKQIFSFSAVELLEKDRVAYITLNNAKKRNPLQLEVIKELGEKLEILKQSYENRNKNLKNFPKCIVIKSEGPVFSAGHDLKEVNKNSKQENYALFNKCSQVMAGIQKHPLPVVASVQGLATAAGCQLVAACDMAVGTESSRYQTPGIKIGLFCTTPAVSLIRSLSSKKKAMEMLCTGDPISAQEAYNLGLINQIVKDDKLEEETLEFVKRIIVHSSETIALGKQAFYKQSAMENLDEAYGYATEKMVENLQQEDCKEGIQSFVEKRHPHFKY</sequence>
<keyword evidence="3" id="KW-0809">Transit peptide</keyword>
<evidence type="ECO:0000256" key="3">
    <source>
        <dbReference type="ARBA" id="ARBA00022946"/>
    </source>
</evidence>
<name>A0A0V0R641_PSEPJ</name>
<dbReference type="Proteomes" id="UP000054937">
    <property type="component" value="Unassembled WGS sequence"/>
</dbReference>
<comment type="function">
    <text evidence="6">May play a role in fatty acid biosynthesis and insulin sensitivity.</text>
</comment>
<evidence type="ECO:0000313" key="8">
    <source>
        <dbReference type="EMBL" id="KRX09685.1"/>
    </source>
</evidence>
<keyword evidence="4" id="KW-0443">Lipid metabolism</keyword>
<evidence type="ECO:0000313" key="9">
    <source>
        <dbReference type="Proteomes" id="UP000054937"/>
    </source>
</evidence>
<dbReference type="InterPro" id="IPR001753">
    <property type="entry name" value="Enoyl-CoA_hydra/iso"/>
</dbReference>
<dbReference type="SUPFAM" id="SSF52096">
    <property type="entry name" value="ClpP/crotonase"/>
    <property type="match status" value="1"/>
</dbReference>
<comment type="subcellular location">
    <subcellularLocation>
        <location evidence="1">Mitochondrion</location>
    </subcellularLocation>
</comment>
<evidence type="ECO:0000256" key="1">
    <source>
        <dbReference type="ARBA" id="ARBA00004173"/>
    </source>
</evidence>
<dbReference type="GO" id="GO:0016836">
    <property type="term" value="F:hydro-lyase activity"/>
    <property type="evidence" value="ECO:0007669"/>
    <property type="project" value="TreeGrafter"/>
</dbReference>
<dbReference type="InterPro" id="IPR052377">
    <property type="entry name" value="Mitochondrial_ECH-domain"/>
</dbReference>
<dbReference type="CDD" id="cd06558">
    <property type="entry name" value="crotonase-like"/>
    <property type="match status" value="1"/>
</dbReference>
<dbReference type="OrthoDB" id="434192at2759"/>
<evidence type="ECO:0000256" key="4">
    <source>
        <dbReference type="ARBA" id="ARBA00023098"/>
    </source>
</evidence>
<dbReference type="GO" id="GO:0006631">
    <property type="term" value="P:fatty acid metabolic process"/>
    <property type="evidence" value="ECO:0007669"/>
    <property type="project" value="UniProtKB-KW"/>
</dbReference>
<dbReference type="Gene3D" id="1.10.12.10">
    <property type="entry name" value="Lyase 2-enoyl-coa Hydratase, Chain A, domain 2"/>
    <property type="match status" value="1"/>
</dbReference>
<protein>
    <recommendedName>
        <fullName evidence="7">Enoyl-CoA hydratase domain-containing protein 3, mitochondrial</fullName>
    </recommendedName>
</protein>
<proteinExistence type="predicted"/>
<organism evidence="8 9">
    <name type="scientific">Pseudocohnilembus persalinus</name>
    <name type="common">Ciliate</name>
    <dbReference type="NCBI Taxonomy" id="266149"/>
    <lineage>
        <taxon>Eukaryota</taxon>
        <taxon>Sar</taxon>
        <taxon>Alveolata</taxon>
        <taxon>Ciliophora</taxon>
        <taxon>Intramacronucleata</taxon>
        <taxon>Oligohymenophorea</taxon>
        <taxon>Scuticociliatia</taxon>
        <taxon>Philasterida</taxon>
        <taxon>Pseudocohnilembidae</taxon>
        <taxon>Pseudocohnilembus</taxon>
    </lineage>
</organism>
<comment type="caution">
    <text evidence="8">The sequence shown here is derived from an EMBL/GenBank/DDBJ whole genome shotgun (WGS) entry which is preliminary data.</text>
</comment>
<evidence type="ECO:0000256" key="7">
    <source>
        <dbReference type="ARBA" id="ARBA00040545"/>
    </source>
</evidence>
<dbReference type="Gene3D" id="3.90.226.10">
    <property type="entry name" value="2-enoyl-CoA Hydratase, Chain A, domain 1"/>
    <property type="match status" value="1"/>
</dbReference>
<keyword evidence="2" id="KW-0276">Fatty acid metabolism</keyword>
<dbReference type="PANTHER" id="PTHR43602">
    <property type="match status" value="1"/>
</dbReference>
<dbReference type="GO" id="GO:0005739">
    <property type="term" value="C:mitochondrion"/>
    <property type="evidence" value="ECO:0007669"/>
    <property type="project" value="UniProtKB-SubCell"/>
</dbReference>
<dbReference type="InParanoid" id="A0A0V0R641"/>
<accession>A0A0V0R641</accession>
<dbReference type="InterPro" id="IPR014748">
    <property type="entry name" value="Enoyl-CoA_hydra_C"/>
</dbReference>
<keyword evidence="5" id="KW-0496">Mitochondrion</keyword>
<dbReference type="AlphaFoldDB" id="A0A0V0R641"/>
<dbReference type="OMA" id="CDAQEGM"/>
<gene>
    <name evidence="8" type="ORF">PPERSA_02557</name>
</gene>
<evidence type="ECO:0000256" key="2">
    <source>
        <dbReference type="ARBA" id="ARBA00022832"/>
    </source>
</evidence>
<evidence type="ECO:0000256" key="5">
    <source>
        <dbReference type="ARBA" id="ARBA00023128"/>
    </source>
</evidence>
<dbReference type="PANTHER" id="PTHR43602:SF1">
    <property type="entry name" value="ENOYL-COA HYDRATASE DOMAIN-CONTAINING PROTEIN 3, MITOCHONDRIAL"/>
    <property type="match status" value="1"/>
</dbReference>
<reference evidence="8 9" key="1">
    <citation type="journal article" date="2015" name="Sci. Rep.">
        <title>Genome of the facultative scuticociliatosis pathogen Pseudocohnilembus persalinus provides insight into its virulence through horizontal gene transfer.</title>
        <authorList>
            <person name="Xiong J."/>
            <person name="Wang G."/>
            <person name="Cheng J."/>
            <person name="Tian M."/>
            <person name="Pan X."/>
            <person name="Warren A."/>
            <person name="Jiang C."/>
            <person name="Yuan D."/>
            <person name="Miao W."/>
        </authorList>
    </citation>
    <scope>NUCLEOTIDE SEQUENCE [LARGE SCALE GENOMIC DNA]</scope>
    <source>
        <strain evidence="8">36N120E</strain>
    </source>
</reference>
<dbReference type="Pfam" id="PF00378">
    <property type="entry name" value="ECH_1"/>
    <property type="match status" value="1"/>
</dbReference>
<evidence type="ECO:0000256" key="6">
    <source>
        <dbReference type="ARBA" id="ARBA00037410"/>
    </source>
</evidence>
<keyword evidence="9" id="KW-1185">Reference proteome</keyword>
<dbReference type="InterPro" id="IPR029045">
    <property type="entry name" value="ClpP/crotonase-like_dom_sf"/>
</dbReference>